<dbReference type="Proteomes" id="UP000568109">
    <property type="component" value="Unassembled WGS sequence"/>
</dbReference>
<evidence type="ECO:0000256" key="1">
    <source>
        <dbReference type="SAM" id="Coils"/>
    </source>
</evidence>
<keyword evidence="1" id="KW-0175">Coiled coil</keyword>
<gene>
    <name evidence="2" type="ORF">HR065_01135</name>
</gene>
<protein>
    <submittedName>
        <fullName evidence="2">Uncharacterized protein</fullName>
    </submittedName>
</protein>
<sequence length="1015" mass="124312">MSFNQKNVSSITDIEKNNKDFSQNNLLFVLNYLNNLLQNHNSFPYDYQAQSLPFEQEIDQQTKTLNQQIFLKLKDLNIDHRNNLSYIKNKFQSILYTNFIQKDKKERKYIKELSKKIKNNNFAKKKINASFEQNIDSLKQKTQTDLDNIIFLEQKTNTEQEKEQNNFLQKHLEISEKTKFKTSETYQSFHEKNILINKQIIALKNGLNANLEKLERNHKKNLVHINQKEIKKNNIFAEKMQKINDLFQNKLADHNKIFDQEKNTFAHNKQTLEEKKQMLFAEKKLMMFFFLESVPKTKEKCFLSLIKEMMQNEIRYYKDLNIWRKKYFWLKFLYNKALNIIALEKKIFVKITDMEIYNQHLIRKQEKELINHEYRRQIKMLDIELRQIDVKKHYEMIKIERQEEYAKNKLEYLFLQKNQEIQKKINNLEFQRKVLFLKHKTQHKKYLLKMQLKIEKIKITSEYYAKIIQNHKQIQRLKEDLEHLHVNQEHKIHFENMNYKQQQENLLFRMKVQQIKIENIIEKSFINQKNNLKKLIAFIIHLNEGNNRQNDLINMMQDKLNHYLNNNKTKVLFDTEEFEEVSSLLQFFIDQIHDKHFDSHYLLQKEIYLFEELLIQEKIDLIHVILEYYDKNISFIRDLVHNVQFQYDNPHHNFFAFFDKKIKISNNLYQSWKEQLNDWQQKKKINNEQKESQINTLRKIQNKILQKKNFYQNKMFQQIITINQTSAKKTFLSQIANKFKEKKFWNYWWSFWHNLTFFVDQSRLDYDSLTKDNRHTLSQQEYHKKTLLLTYNNKISLLTDVFLDIAKDIHFSQIKNIRFSVQEEEKRIKQNIEKEQQAINQQLVQMKEKITLIQENLDDTWKEIENNFIQEMKQIEEEKKLLFQDILSAFQKKSDLMVKKIKLYPIQNKIIKQNQEKKEKIILETYENSQKTFLQKKNSILKQINKIDKKTVRFSKKKLFRGKIKLLLLKILWRLKYQKDKLELYKNHKKNKNNTKKYFNQQIYLYRELNLLLGI</sequence>
<evidence type="ECO:0000313" key="2">
    <source>
        <dbReference type="EMBL" id="NWN45688.1"/>
    </source>
</evidence>
<name>A0A851HCH4_9MOLU</name>
<reference evidence="2 3" key="1">
    <citation type="submission" date="2020-06" db="EMBL/GenBank/DDBJ databases">
        <title>Draft genome sequence of Candidatus Phytoplasma pruni (X-disease group, subgroup 16SrIII-B) strain ChTDIII from Argentina.</title>
        <authorList>
            <person name="Fernandez F.D."/>
            <person name="Zuebert C."/>
            <person name="Huettel B."/>
            <person name="Kube M."/>
            <person name="Conci L.R."/>
        </authorList>
    </citation>
    <scope>NUCLEOTIDE SEQUENCE [LARGE SCALE GENOMIC DNA]</scope>
    <source>
        <strain evidence="2 3">ChTDIII</strain>
    </source>
</reference>
<feature type="coiled-coil region" evidence="1">
    <location>
        <begin position="662"/>
        <end position="689"/>
    </location>
</feature>
<dbReference type="AlphaFoldDB" id="A0A851HCH4"/>
<feature type="coiled-coil region" evidence="1">
    <location>
        <begin position="821"/>
        <end position="849"/>
    </location>
</feature>
<dbReference type="EMBL" id="JABUOH010000030">
    <property type="protein sequence ID" value="NWN45688.1"/>
    <property type="molecule type" value="Genomic_DNA"/>
</dbReference>
<organism evidence="2 3">
    <name type="scientific">Candidatus Phytoplasma pruni</name>
    <dbReference type="NCBI Taxonomy" id="479893"/>
    <lineage>
        <taxon>Bacteria</taxon>
        <taxon>Bacillati</taxon>
        <taxon>Mycoplasmatota</taxon>
        <taxon>Mollicutes</taxon>
        <taxon>Acholeplasmatales</taxon>
        <taxon>Acholeplasmataceae</taxon>
        <taxon>Candidatus Phytoplasma</taxon>
        <taxon>16SrIII (X-disease group)</taxon>
    </lineage>
</organism>
<comment type="caution">
    <text evidence="2">The sequence shown here is derived from an EMBL/GenBank/DDBJ whole genome shotgun (WGS) entry which is preliminary data.</text>
</comment>
<evidence type="ECO:0000313" key="3">
    <source>
        <dbReference type="Proteomes" id="UP000568109"/>
    </source>
</evidence>
<accession>A0A851HCH4</accession>
<proteinExistence type="predicted"/>
<keyword evidence="3" id="KW-1185">Reference proteome</keyword>
<dbReference type="RefSeq" id="WP_178734088.1">
    <property type="nucleotide sequence ID" value="NZ_JABUOH010000030.1"/>
</dbReference>